<feature type="domain" description="J" evidence="1">
    <location>
        <begin position="87"/>
        <end position="137"/>
    </location>
</feature>
<reference evidence="2" key="1">
    <citation type="submission" date="2013-04" db="EMBL/GenBank/DDBJ databases">
        <title>The genome sequencing project of 58 acetic acid bacteria.</title>
        <authorList>
            <person name="Okamoto-Kainuma A."/>
            <person name="Ishikawa M."/>
            <person name="Umino S."/>
            <person name="Koizumi Y."/>
            <person name="Shiwa Y."/>
            <person name="Yoshikawa H."/>
            <person name="Matsutani M."/>
            <person name="Matsushita K."/>
        </authorList>
    </citation>
    <scope>NUCLEOTIDE SEQUENCE</scope>
    <source>
        <strain evidence="2">DSM 14337</strain>
    </source>
</reference>
<comment type="caution">
    <text evidence="2">The sequence shown here is derived from an EMBL/GenBank/DDBJ whole genome shotgun (WGS) entry which is preliminary data.</text>
</comment>
<dbReference type="SUPFAM" id="SSF46565">
    <property type="entry name" value="Chaperone J-domain"/>
    <property type="match status" value="1"/>
</dbReference>
<name>A0ABQ0PYI2_9PROT</name>
<dbReference type="Proteomes" id="UP001065047">
    <property type="component" value="Unassembled WGS sequence"/>
</dbReference>
<dbReference type="SMART" id="SM00271">
    <property type="entry name" value="DnaJ"/>
    <property type="match status" value="1"/>
</dbReference>
<dbReference type="EMBL" id="BAPF01000050">
    <property type="protein sequence ID" value="GBQ84751.1"/>
    <property type="molecule type" value="Genomic_DNA"/>
</dbReference>
<dbReference type="Pfam" id="PF00226">
    <property type="entry name" value="DnaJ"/>
    <property type="match status" value="1"/>
</dbReference>
<sequence>MDDYLTRRRRSAEALSDIEREFQAMRDHVLRQKEMENEIYREFQAMRDHIHILRQKEQAQRRFEHDFKRHNAEGSADYHQPRSKYEEAMSILGLEHGFSQGDLKKAWKKKAFDTHPDHGGSSEKFQEVTDAYNFLRA</sequence>
<dbReference type="Gene3D" id="1.10.287.110">
    <property type="entry name" value="DnaJ domain"/>
    <property type="match status" value="1"/>
</dbReference>
<dbReference type="InterPro" id="IPR036869">
    <property type="entry name" value="J_dom_sf"/>
</dbReference>
<dbReference type="CDD" id="cd06257">
    <property type="entry name" value="DnaJ"/>
    <property type="match status" value="1"/>
</dbReference>
<proteinExistence type="predicted"/>
<evidence type="ECO:0000313" key="3">
    <source>
        <dbReference type="Proteomes" id="UP001065047"/>
    </source>
</evidence>
<accession>A0ABQ0PYI2</accession>
<organism evidence="2 3">
    <name type="scientific">Acetobacter malorum DSM 14337</name>
    <dbReference type="NCBI Taxonomy" id="1307910"/>
    <lineage>
        <taxon>Bacteria</taxon>
        <taxon>Pseudomonadati</taxon>
        <taxon>Pseudomonadota</taxon>
        <taxon>Alphaproteobacteria</taxon>
        <taxon>Acetobacterales</taxon>
        <taxon>Acetobacteraceae</taxon>
        <taxon>Acetobacter</taxon>
    </lineage>
</organism>
<keyword evidence="3" id="KW-1185">Reference proteome</keyword>
<evidence type="ECO:0000259" key="1">
    <source>
        <dbReference type="PROSITE" id="PS50076"/>
    </source>
</evidence>
<evidence type="ECO:0000313" key="2">
    <source>
        <dbReference type="EMBL" id="GBQ84751.1"/>
    </source>
</evidence>
<gene>
    <name evidence="2" type="ORF">AA14337_2904</name>
</gene>
<dbReference type="PROSITE" id="PS50076">
    <property type="entry name" value="DNAJ_2"/>
    <property type="match status" value="1"/>
</dbReference>
<protein>
    <recommendedName>
        <fullName evidence="1">J domain-containing protein</fullName>
    </recommendedName>
</protein>
<dbReference type="InterPro" id="IPR001623">
    <property type="entry name" value="DnaJ_domain"/>
</dbReference>